<dbReference type="SUPFAM" id="SSF52540">
    <property type="entry name" value="P-loop containing nucleoside triphosphate hydrolases"/>
    <property type="match status" value="1"/>
</dbReference>
<keyword evidence="5" id="KW-0648">Protein biosynthesis</keyword>
<dbReference type="InterPro" id="IPR000795">
    <property type="entry name" value="T_Tr_GTP-bd_dom"/>
</dbReference>
<dbReference type="Gene3D" id="2.40.30.10">
    <property type="entry name" value="Translation factors"/>
    <property type="match status" value="2"/>
</dbReference>
<dbReference type="SUPFAM" id="SSF50465">
    <property type="entry name" value="EF-Tu/eEF-1alpha/eIF2-gamma C-terminal domain"/>
    <property type="match status" value="1"/>
</dbReference>
<keyword evidence="8 9" id="KW-0342">GTP-binding</keyword>
<dbReference type="InterPro" id="IPR009000">
    <property type="entry name" value="Transl_B-barrel_sf"/>
</dbReference>
<keyword evidence="3 9" id="KW-0547">Nucleotide-binding</keyword>
<dbReference type="eggNOG" id="KOG0460">
    <property type="taxonomic scope" value="Eukaryota"/>
</dbReference>
<comment type="subcellular location">
    <subcellularLocation>
        <location evidence="1">Mitochondrion</location>
    </subcellularLocation>
</comment>
<dbReference type="NCBIfam" id="TIGR00485">
    <property type="entry name" value="EF-Tu"/>
    <property type="match status" value="1"/>
</dbReference>
<name>F2U8V7_SALR5</name>
<keyword evidence="12" id="KW-1185">Reference proteome</keyword>
<dbReference type="InParanoid" id="F2U8V7"/>
<dbReference type="NCBIfam" id="NF009372">
    <property type="entry name" value="PRK12735.1"/>
    <property type="match status" value="1"/>
</dbReference>
<dbReference type="PROSITE" id="PS00301">
    <property type="entry name" value="G_TR_1"/>
    <property type="match status" value="1"/>
</dbReference>
<dbReference type="PRINTS" id="PR00315">
    <property type="entry name" value="ELONGATNFCT"/>
</dbReference>
<dbReference type="InterPro" id="IPR009001">
    <property type="entry name" value="Transl_elong_EF1A/Init_IF2_C"/>
</dbReference>
<evidence type="ECO:0000256" key="3">
    <source>
        <dbReference type="ARBA" id="ARBA00022741"/>
    </source>
</evidence>
<comment type="similarity">
    <text evidence="2 9">Belongs to the TRAFAC class translation factor GTPase superfamily. Classic translation factor GTPase family. EF-Tu/EF-1A subfamily.</text>
</comment>
<dbReference type="GeneID" id="16074771"/>
<protein>
    <recommendedName>
        <fullName evidence="9">Elongation factor Tu</fullName>
    </recommendedName>
</protein>
<evidence type="ECO:0000313" key="12">
    <source>
        <dbReference type="Proteomes" id="UP000007799"/>
    </source>
</evidence>
<gene>
    <name evidence="11" type="ORF">PTSG_04873</name>
</gene>
<dbReference type="RefSeq" id="XP_004994191.1">
    <property type="nucleotide sequence ID" value="XM_004994134.1"/>
</dbReference>
<dbReference type="AlphaFoldDB" id="F2U8V7"/>
<dbReference type="FunCoup" id="F2U8V7">
    <property type="interactions" value="1132"/>
</dbReference>
<evidence type="ECO:0000313" key="11">
    <source>
        <dbReference type="EMBL" id="EGD73160.1"/>
    </source>
</evidence>
<dbReference type="SUPFAM" id="SSF50447">
    <property type="entry name" value="Translation proteins"/>
    <property type="match status" value="1"/>
</dbReference>
<evidence type="ECO:0000256" key="7">
    <source>
        <dbReference type="ARBA" id="ARBA00023128"/>
    </source>
</evidence>
<dbReference type="Pfam" id="PF03143">
    <property type="entry name" value="GTP_EFTU_D3"/>
    <property type="match status" value="1"/>
</dbReference>
<evidence type="ECO:0000256" key="8">
    <source>
        <dbReference type="ARBA" id="ARBA00023134"/>
    </source>
</evidence>
<dbReference type="PROSITE" id="PS51722">
    <property type="entry name" value="G_TR_2"/>
    <property type="match status" value="1"/>
</dbReference>
<dbReference type="InterPro" id="IPR027417">
    <property type="entry name" value="P-loop_NTPase"/>
</dbReference>
<feature type="domain" description="Tr-type G" evidence="10">
    <location>
        <begin position="40"/>
        <end position="236"/>
    </location>
</feature>
<dbReference type="GO" id="GO:0005739">
    <property type="term" value="C:mitochondrion"/>
    <property type="evidence" value="ECO:0007669"/>
    <property type="project" value="UniProtKB-SubCell"/>
</dbReference>
<dbReference type="GO" id="GO:0003746">
    <property type="term" value="F:translation elongation factor activity"/>
    <property type="evidence" value="ECO:0007669"/>
    <property type="project" value="UniProtKB-UniRule"/>
</dbReference>
<evidence type="ECO:0000259" key="10">
    <source>
        <dbReference type="PROSITE" id="PS51722"/>
    </source>
</evidence>
<dbReference type="Pfam" id="PF00009">
    <property type="entry name" value="GTP_EFTU"/>
    <property type="match status" value="1"/>
</dbReference>
<dbReference type="CDD" id="cd03697">
    <property type="entry name" value="EFTU_II"/>
    <property type="match status" value="1"/>
</dbReference>
<dbReference type="Pfam" id="PF03144">
    <property type="entry name" value="GTP_EFTU_D2"/>
    <property type="match status" value="1"/>
</dbReference>
<dbReference type="InterPro" id="IPR033720">
    <property type="entry name" value="EFTU_2"/>
</dbReference>
<evidence type="ECO:0000256" key="5">
    <source>
        <dbReference type="ARBA" id="ARBA00022917"/>
    </source>
</evidence>
<dbReference type="OMA" id="EGDKEWG"/>
<organism evidence="12">
    <name type="scientific">Salpingoeca rosetta (strain ATCC 50818 / BSB-021)</name>
    <dbReference type="NCBI Taxonomy" id="946362"/>
    <lineage>
        <taxon>Eukaryota</taxon>
        <taxon>Choanoflagellata</taxon>
        <taxon>Craspedida</taxon>
        <taxon>Salpingoecidae</taxon>
        <taxon>Salpingoeca</taxon>
    </lineage>
</organism>
<dbReference type="NCBIfam" id="NF000766">
    <property type="entry name" value="PRK00049.1"/>
    <property type="match status" value="1"/>
</dbReference>
<dbReference type="Gene3D" id="3.40.50.300">
    <property type="entry name" value="P-loop containing nucleotide triphosphate hydrolases"/>
    <property type="match status" value="1"/>
</dbReference>
<dbReference type="GO" id="GO:0070125">
    <property type="term" value="P:mitochondrial translational elongation"/>
    <property type="evidence" value="ECO:0007669"/>
    <property type="project" value="TreeGrafter"/>
</dbReference>
<dbReference type="GO" id="GO:0003924">
    <property type="term" value="F:GTPase activity"/>
    <property type="evidence" value="ECO:0007669"/>
    <property type="project" value="UniProtKB-UniRule"/>
</dbReference>
<dbReference type="InterPro" id="IPR041709">
    <property type="entry name" value="EF-Tu_GTP-bd"/>
</dbReference>
<proteinExistence type="inferred from homology"/>
<dbReference type="InterPro" id="IPR050055">
    <property type="entry name" value="EF-Tu_GTPase"/>
</dbReference>
<keyword evidence="7" id="KW-0496">Mitochondrion</keyword>
<reference evidence="11" key="1">
    <citation type="submission" date="2009-08" db="EMBL/GenBank/DDBJ databases">
        <title>Annotation of Salpingoeca rosetta.</title>
        <authorList>
            <consortium name="The Broad Institute Genome Sequencing Platform"/>
            <person name="Russ C."/>
            <person name="Cuomo C."/>
            <person name="Burger G."/>
            <person name="Gray M.W."/>
            <person name="Holland P.W.H."/>
            <person name="King N."/>
            <person name="Lang F.B.F."/>
            <person name="Roger A.J."/>
            <person name="Ruiz-Trillo I."/>
            <person name="Young S.K."/>
            <person name="Zeng Q."/>
            <person name="Gargeya S."/>
            <person name="Alvarado L."/>
            <person name="Berlin A."/>
            <person name="Chapman S.B."/>
            <person name="Chen Z."/>
            <person name="Freedman E."/>
            <person name="Gellesch M."/>
            <person name="Goldberg J."/>
            <person name="Griggs A."/>
            <person name="Gujja S."/>
            <person name="Heilman E."/>
            <person name="Heiman D."/>
            <person name="Howarth C."/>
            <person name="Mehta T."/>
            <person name="Neiman D."/>
            <person name="Pearson M."/>
            <person name="Roberts A."/>
            <person name="Saif S."/>
            <person name="Shea T."/>
            <person name="Shenoy N."/>
            <person name="Sisk P."/>
            <person name="Stolte C."/>
            <person name="Sykes S."/>
            <person name="White J."/>
            <person name="Yandava C."/>
            <person name="Haas B."/>
            <person name="Nusbaum C."/>
            <person name="Birren B."/>
        </authorList>
    </citation>
    <scope>NUCLEOTIDE SEQUENCE [LARGE SCALE GENOMIC DNA]</scope>
    <source>
        <strain evidence="11">ATCC 50818</strain>
    </source>
</reference>
<dbReference type="KEGG" id="sre:PTSG_04873"/>
<dbReference type="InterPro" id="IPR004541">
    <property type="entry name" value="Transl_elong_EFTu/EF1A_bac/org"/>
</dbReference>
<dbReference type="FunFam" id="2.40.30.10:FF:000001">
    <property type="entry name" value="Elongation factor Tu"/>
    <property type="match status" value="1"/>
</dbReference>
<dbReference type="PANTHER" id="PTHR43721">
    <property type="entry name" value="ELONGATION FACTOR TU-RELATED"/>
    <property type="match status" value="1"/>
</dbReference>
<evidence type="ECO:0000256" key="9">
    <source>
        <dbReference type="RuleBase" id="RU000325"/>
    </source>
</evidence>
<dbReference type="OrthoDB" id="2067at2759"/>
<dbReference type="InterPro" id="IPR031157">
    <property type="entry name" value="G_TR_CS"/>
</dbReference>
<dbReference type="HAMAP" id="MF_00118_B">
    <property type="entry name" value="EF_Tu_B"/>
    <property type="match status" value="1"/>
</dbReference>
<comment type="function">
    <text evidence="9">This protein promotes the GTP-dependent binding of aminoacyl-tRNA to the A-site of ribosomes during protein biosynthesis.</text>
</comment>
<dbReference type="InterPro" id="IPR004161">
    <property type="entry name" value="EFTu-like_2"/>
</dbReference>
<accession>F2U8V7</accession>
<dbReference type="NCBIfam" id="TIGR00231">
    <property type="entry name" value="small_GTP"/>
    <property type="match status" value="1"/>
</dbReference>
<dbReference type="STRING" id="946362.F2U8V7"/>
<evidence type="ECO:0000256" key="4">
    <source>
        <dbReference type="ARBA" id="ARBA00022768"/>
    </source>
</evidence>
<evidence type="ECO:0000256" key="2">
    <source>
        <dbReference type="ARBA" id="ARBA00007249"/>
    </source>
</evidence>
<dbReference type="InterPro" id="IPR004160">
    <property type="entry name" value="Transl_elong_EFTu/EF1A_C"/>
</dbReference>
<evidence type="ECO:0000256" key="1">
    <source>
        <dbReference type="ARBA" id="ARBA00004173"/>
    </source>
</evidence>
<dbReference type="CDD" id="cd03707">
    <property type="entry name" value="EFTU_III"/>
    <property type="match status" value="1"/>
</dbReference>
<dbReference type="Proteomes" id="UP000007799">
    <property type="component" value="Unassembled WGS sequence"/>
</dbReference>
<keyword evidence="6" id="KW-0809">Transit peptide</keyword>
<sequence>MATATRSLFQLVGRQVTASVRQTTAVNPLVRCMSQFVREKPHVNIGTIGHVDHGKTTLTAAITKVLSEEGHAQYTDYSNIDKAPEERVRGITISTAHVEYETDKRHYAHVDCPGHADYIKNMITGAAQMDGAILVVSATDGQMPQTREHILLAKQVGVERIVVYINKADMVDDEELLELVEMEIRELLSSYGYDGDETPVVTGSALCAIEGKDDKIGKDSIKALMNAVDEWIPDPERDLDKPFLMPVENAFSISGRGTVVTGKVERGVINKGDEVEIIGYGSTIKTTVTGVEMFHKQLDQGQAGDNLGALCRGLKREEIRKGQVMCKPGTVKSHTKFQTQLYVLSKEEGGRHTPFVDGYRPQLFTRTGDITCTVKLPDGKMVMPGEDASCEIELITDIPLEEGQRFTVREGHKTVGTGIVSKIIA</sequence>
<dbReference type="EMBL" id="GL832965">
    <property type="protein sequence ID" value="EGD73160.1"/>
    <property type="molecule type" value="Genomic_DNA"/>
</dbReference>
<dbReference type="CDD" id="cd01884">
    <property type="entry name" value="EF_Tu"/>
    <property type="match status" value="1"/>
</dbReference>
<dbReference type="NCBIfam" id="NF009373">
    <property type="entry name" value="PRK12736.1"/>
    <property type="match status" value="1"/>
</dbReference>
<dbReference type="InterPro" id="IPR005225">
    <property type="entry name" value="Small_GTP-bd"/>
</dbReference>
<dbReference type="FunFam" id="3.40.50.300:FF:000003">
    <property type="entry name" value="Elongation factor Tu"/>
    <property type="match status" value="1"/>
</dbReference>
<keyword evidence="4 9" id="KW-0251">Elongation factor</keyword>
<evidence type="ECO:0000256" key="6">
    <source>
        <dbReference type="ARBA" id="ARBA00022946"/>
    </source>
</evidence>
<dbReference type="PANTHER" id="PTHR43721:SF36">
    <property type="entry name" value="ELONGATION FACTOR TU, MITOCHONDRIAL"/>
    <property type="match status" value="1"/>
</dbReference>
<dbReference type="GO" id="GO:0005525">
    <property type="term" value="F:GTP binding"/>
    <property type="evidence" value="ECO:0007669"/>
    <property type="project" value="UniProtKB-UniRule"/>
</dbReference>